<dbReference type="InterPro" id="IPR002165">
    <property type="entry name" value="Plexin_repeat"/>
</dbReference>
<dbReference type="EMBL" id="JAERUA010000017">
    <property type="protein sequence ID" value="KAI1888594.1"/>
    <property type="molecule type" value="Genomic_DNA"/>
</dbReference>
<sequence length="984" mass="108031">MTASSRSAFCCSRSCRRFSPIVSETGYGNELAVAAVVRSAAEVLARGTRRSLESVHGERGVERQIRAVNKHVPPLALLSSGGVFPLQTKGGPCELPTGPASGVPRGARLARPWPKASVLLVTGNKISKVPLVGPGCGQLWSCSACLLAPAFMSCGWCQDRCSRSVQCPTSHWTQDTCPPTITTISPANAPVGGETKLTICGRDFGFNKSERFDAELVRIDVGGNLCKLNKQESNGNRLVCTPAVVRTPLKNQTISVYSGKELAQKQGFSLVNTVISKIFPEFGPKSGGTLLTVSGDFLDSGVQRRVTVGNAVCELQSVSRSTLVCKTPPQSSPTQQPVKVEIDSAVLMAPISFTYNEDPHISTFQPSRSFISGGSTVSAHGVFLHLAHQPQMLITTQHGGKVLQVTCMQGKDNQVILCTTPSLKDLNLHPPVLTTISFVLDGIAYGQFQLIYVEDPRFEEFQKPTVTSKGNKNVVEIQVPRVDVDAVVQGEVLRVSNHSCEGVLLKGNTLECTLPTELQAGARELEVEWKQASSSVILGKVFLAQEQDYRALIGGVVSVSVLLLLLLALLAWRRKRKNIEDLAEGMVWYDGRAHIPHLDMLANARSISPTNEMVSHESVDYRTTLLEDQTLPLSQAAGPCRLPPYPHSDLSPMLSGGDPDLATPLLPSAVHIDISSLHPELLKENNGAQRHFGCVYHGTLLDQDDVKLHCAVKSLNRITDMEEVEQFLREGIIMKDFSHPNVLSLLGICLPPQGSPLVVLPYMKHGDLRNFIRDETHNPTVKDLMGFGLQVARGMEYLASKKFVHRDLAARNCMLDESYTVKVADFGLARDVYDKEYYSVHNKSGVKLPVKWMALESLQTHKFTSKSDVWSFGVLLWELMTRGAPPYSDVNSFDITVFLLQGRRLLQPEFCPDSLYNVMIECWHPKPERRPTFSELVARISAIFSSFSGEHYILLNTTYVNIDKVTPYPSLISSQSNLDRDCCT</sequence>
<dbReference type="Gene3D" id="2.60.40.10">
    <property type="entry name" value="Immunoglobulins"/>
    <property type="match status" value="2"/>
</dbReference>
<dbReference type="InterPro" id="IPR008266">
    <property type="entry name" value="Tyr_kinase_AS"/>
</dbReference>
<dbReference type="SMART" id="SM00219">
    <property type="entry name" value="TyrKc"/>
    <property type="match status" value="1"/>
</dbReference>
<keyword evidence="11" id="KW-0832">Ubl conjugation</keyword>
<name>A0A8T3CZ14_9TELE</name>
<dbReference type="Pfam" id="PF01437">
    <property type="entry name" value="PSI"/>
    <property type="match status" value="1"/>
</dbReference>
<dbReference type="AlphaFoldDB" id="A0A8T3CZ14"/>
<dbReference type="InterPro" id="IPR050122">
    <property type="entry name" value="RTK"/>
</dbReference>
<evidence type="ECO:0000256" key="5">
    <source>
        <dbReference type="ARBA" id="ARBA00022692"/>
    </source>
</evidence>
<evidence type="ECO:0000256" key="8">
    <source>
        <dbReference type="ARBA" id="ARBA00022741"/>
    </source>
</evidence>
<dbReference type="InterPro" id="IPR002909">
    <property type="entry name" value="IPT_dom"/>
</dbReference>
<dbReference type="Pfam" id="PF07714">
    <property type="entry name" value="PK_Tyr_Ser-Thr"/>
    <property type="match status" value="1"/>
</dbReference>
<dbReference type="PROSITE" id="PS00109">
    <property type="entry name" value="PROTEIN_KINASE_TYR"/>
    <property type="match status" value="1"/>
</dbReference>
<dbReference type="FunFam" id="1.10.510.10:FF:000093">
    <property type="entry name" value="Hepatocyte growth factor receptor"/>
    <property type="match status" value="1"/>
</dbReference>
<keyword evidence="8" id="KW-0547">Nucleotide-binding</keyword>
<dbReference type="InterPro" id="IPR011009">
    <property type="entry name" value="Kinase-like_dom_sf"/>
</dbReference>
<dbReference type="GO" id="GO:0030182">
    <property type="term" value="P:neuron differentiation"/>
    <property type="evidence" value="ECO:0007669"/>
    <property type="project" value="TreeGrafter"/>
</dbReference>
<dbReference type="InterPro" id="IPR000719">
    <property type="entry name" value="Prot_kinase_dom"/>
</dbReference>
<comment type="subcellular location">
    <subcellularLocation>
        <location evidence="1">Membrane</location>
        <topology evidence="1">Single-pass type I membrane protein</topology>
    </subcellularLocation>
</comment>
<keyword evidence="21" id="KW-1185">Reference proteome</keyword>
<dbReference type="InterPro" id="IPR016201">
    <property type="entry name" value="PSI"/>
</dbReference>
<dbReference type="InterPro" id="IPR001245">
    <property type="entry name" value="Ser-Thr/Tyr_kinase_cat_dom"/>
</dbReference>
<accession>A0A8T3CZ14</accession>
<dbReference type="PROSITE" id="PS50011">
    <property type="entry name" value="PROTEIN_KINASE_DOM"/>
    <property type="match status" value="1"/>
</dbReference>
<keyword evidence="7" id="KW-0677">Repeat</keyword>
<proteinExistence type="predicted"/>
<keyword evidence="9" id="KW-0418">Kinase</keyword>
<keyword evidence="3" id="KW-0597">Phosphoprotein</keyword>
<keyword evidence="16" id="KW-0675">Receptor</keyword>
<evidence type="ECO:0000256" key="7">
    <source>
        <dbReference type="ARBA" id="ARBA00022737"/>
    </source>
</evidence>
<dbReference type="GO" id="GO:0005524">
    <property type="term" value="F:ATP binding"/>
    <property type="evidence" value="ECO:0007669"/>
    <property type="project" value="UniProtKB-KW"/>
</dbReference>
<keyword evidence="12 18" id="KW-1133">Transmembrane helix</keyword>
<evidence type="ECO:0000256" key="12">
    <source>
        <dbReference type="ARBA" id="ARBA00022989"/>
    </source>
</evidence>
<dbReference type="CDD" id="cd01179">
    <property type="entry name" value="IPT_plexin_repeat2"/>
    <property type="match status" value="1"/>
</dbReference>
<keyword evidence="5 18" id="KW-0812">Transmembrane</keyword>
<protein>
    <recommendedName>
        <fullName evidence="2">receptor protein-tyrosine kinase</fullName>
        <ecNumber evidence="2">2.7.10.1</ecNumber>
    </recommendedName>
</protein>
<dbReference type="Pfam" id="PF01833">
    <property type="entry name" value="TIG"/>
    <property type="match status" value="2"/>
</dbReference>
<dbReference type="SMART" id="SM00423">
    <property type="entry name" value="PSI"/>
    <property type="match status" value="1"/>
</dbReference>
<comment type="caution">
    <text evidence="20">The sequence shown here is derived from an EMBL/GenBank/DDBJ whole genome shotgun (WGS) entry which is preliminary data.</text>
</comment>
<evidence type="ECO:0000256" key="6">
    <source>
        <dbReference type="ARBA" id="ARBA00022729"/>
    </source>
</evidence>
<dbReference type="SUPFAM" id="SSF56112">
    <property type="entry name" value="Protein kinase-like (PK-like)"/>
    <property type="match status" value="1"/>
</dbReference>
<keyword evidence="14" id="KW-0829">Tyrosine-protein kinase</keyword>
<evidence type="ECO:0000256" key="18">
    <source>
        <dbReference type="SAM" id="Phobius"/>
    </source>
</evidence>
<dbReference type="GO" id="GO:0031016">
    <property type="term" value="P:pancreas development"/>
    <property type="evidence" value="ECO:0007669"/>
    <property type="project" value="TreeGrafter"/>
</dbReference>
<dbReference type="FunFam" id="2.60.40.10:FF:000213">
    <property type="entry name" value="Hepatocyte growth factor receptor"/>
    <property type="match status" value="1"/>
</dbReference>
<organism evidence="20 21">
    <name type="scientific">Albula goreensis</name>
    <dbReference type="NCBI Taxonomy" id="1534307"/>
    <lineage>
        <taxon>Eukaryota</taxon>
        <taxon>Metazoa</taxon>
        <taxon>Chordata</taxon>
        <taxon>Craniata</taxon>
        <taxon>Vertebrata</taxon>
        <taxon>Euteleostomi</taxon>
        <taxon>Actinopterygii</taxon>
        <taxon>Neopterygii</taxon>
        <taxon>Teleostei</taxon>
        <taxon>Albuliformes</taxon>
        <taxon>Albulidae</taxon>
        <taxon>Albula</taxon>
    </lineage>
</organism>
<dbReference type="GO" id="GO:0005008">
    <property type="term" value="F:hepatocyte growth factor receptor activity"/>
    <property type="evidence" value="ECO:0007669"/>
    <property type="project" value="TreeGrafter"/>
</dbReference>
<evidence type="ECO:0000256" key="15">
    <source>
        <dbReference type="ARBA" id="ARBA00023157"/>
    </source>
</evidence>
<dbReference type="GO" id="GO:0043235">
    <property type="term" value="C:receptor complex"/>
    <property type="evidence" value="ECO:0007669"/>
    <property type="project" value="TreeGrafter"/>
</dbReference>
<dbReference type="FunFam" id="3.30.200.20:FF:000188">
    <property type="entry name" value="Hepatocyte growth factor receptor"/>
    <property type="match status" value="1"/>
</dbReference>
<keyword evidence="13 18" id="KW-0472">Membrane</keyword>
<dbReference type="InterPro" id="IPR014756">
    <property type="entry name" value="Ig_E-set"/>
</dbReference>
<evidence type="ECO:0000256" key="16">
    <source>
        <dbReference type="ARBA" id="ARBA00023170"/>
    </source>
</evidence>
<evidence type="ECO:0000256" key="17">
    <source>
        <dbReference type="ARBA" id="ARBA00023180"/>
    </source>
</evidence>
<dbReference type="PRINTS" id="PR00109">
    <property type="entry name" value="TYRKINASE"/>
</dbReference>
<keyword evidence="6" id="KW-0732">Signal</keyword>
<dbReference type="SUPFAM" id="SSF81296">
    <property type="entry name" value="E set domains"/>
    <property type="match status" value="3"/>
</dbReference>
<gene>
    <name evidence="20" type="ORF">AGOR_G00186770</name>
</gene>
<keyword evidence="10" id="KW-0067">ATP-binding</keyword>
<reference evidence="20" key="1">
    <citation type="submission" date="2021-01" db="EMBL/GenBank/DDBJ databases">
        <authorList>
            <person name="Zahm M."/>
            <person name="Roques C."/>
            <person name="Cabau C."/>
            <person name="Klopp C."/>
            <person name="Donnadieu C."/>
            <person name="Jouanno E."/>
            <person name="Lampietro C."/>
            <person name="Louis A."/>
            <person name="Herpin A."/>
            <person name="Echchiki A."/>
            <person name="Berthelot C."/>
            <person name="Parey E."/>
            <person name="Roest-Crollius H."/>
            <person name="Braasch I."/>
            <person name="Postlethwait J."/>
            <person name="Bobe J."/>
            <person name="Montfort J."/>
            <person name="Bouchez O."/>
            <person name="Begum T."/>
            <person name="Mejri S."/>
            <person name="Adams A."/>
            <person name="Chen W.-J."/>
            <person name="Guiguen Y."/>
        </authorList>
    </citation>
    <scope>NUCLEOTIDE SEQUENCE</scope>
    <source>
        <tissue evidence="20">Blood</tissue>
    </source>
</reference>
<feature type="transmembrane region" description="Helical" evidence="18">
    <location>
        <begin position="551"/>
        <end position="572"/>
    </location>
</feature>
<keyword evidence="4" id="KW-0808">Transferase</keyword>
<dbReference type="SUPFAM" id="SSF103575">
    <property type="entry name" value="Plexin repeat"/>
    <property type="match status" value="1"/>
</dbReference>
<dbReference type="GO" id="GO:0001889">
    <property type="term" value="P:liver development"/>
    <property type="evidence" value="ECO:0007669"/>
    <property type="project" value="TreeGrafter"/>
</dbReference>
<dbReference type="CDD" id="cd05058">
    <property type="entry name" value="PTKc_Met_Ron"/>
    <property type="match status" value="1"/>
</dbReference>
<dbReference type="Proteomes" id="UP000829720">
    <property type="component" value="Unassembled WGS sequence"/>
</dbReference>
<dbReference type="SMART" id="SM00429">
    <property type="entry name" value="IPT"/>
    <property type="match status" value="4"/>
</dbReference>
<evidence type="ECO:0000256" key="14">
    <source>
        <dbReference type="ARBA" id="ARBA00023137"/>
    </source>
</evidence>
<dbReference type="FunFam" id="3.30.1680.10:FF:000006">
    <property type="entry name" value="Macrophage-stimulating 1 receptor b"/>
    <property type="match status" value="1"/>
</dbReference>
<evidence type="ECO:0000256" key="9">
    <source>
        <dbReference type="ARBA" id="ARBA00022777"/>
    </source>
</evidence>
<dbReference type="InterPro" id="IPR013783">
    <property type="entry name" value="Ig-like_fold"/>
</dbReference>
<keyword evidence="15" id="KW-1015">Disulfide bond</keyword>
<evidence type="ECO:0000256" key="3">
    <source>
        <dbReference type="ARBA" id="ARBA00022553"/>
    </source>
</evidence>
<feature type="domain" description="Protein kinase" evidence="19">
    <location>
        <begin position="681"/>
        <end position="944"/>
    </location>
</feature>
<dbReference type="PANTHER" id="PTHR24416:SF483">
    <property type="entry name" value="HEPATOCYTE GROWTH FACTOR RECEPTOR"/>
    <property type="match status" value="1"/>
</dbReference>
<evidence type="ECO:0000313" key="20">
    <source>
        <dbReference type="EMBL" id="KAI1888594.1"/>
    </source>
</evidence>
<evidence type="ECO:0000256" key="4">
    <source>
        <dbReference type="ARBA" id="ARBA00022679"/>
    </source>
</evidence>
<evidence type="ECO:0000313" key="21">
    <source>
        <dbReference type="Proteomes" id="UP000829720"/>
    </source>
</evidence>
<dbReference type="PANTHER" id="PTHR24416">
    <property type="entry name" value="TYROSINE-PROTEIN KINASE RECEPTOR"/>
    <property type="match status" value="1"/>
</dbReference>
<dbReference type="OrthoDB" id="9985181at2759"/>
<dbReference type="InterPro" id="IPR020635">
    <property type="entry name" value="Tyr_kinase_cat_dom"/>
</dbReference>
<evidence type="ECO:0000256" key="11">
    <source>
        <dbReference type="ARBA" id="ARBA00022843"/>
    </source>
</evidence>
<dbReference type="Gene3D" id="3.30.1680.10">
    <property type="entry name" value="ligand-binding face of the semaphorins, domain 2"/>
    <property type="match status" value="1"/>
</dbReference>
<keyword evidence="17" id="KW-0325">Glycoprotein</keyword>
<evidence type="ECO:0000256" key="1">
    <source>
        <dbReference type="ARBA" id="ARBA00004479"/>
    </source>
</evidence>
<evidence type="ECO:0000256" key="10">
    <source>
        <dbReference type="ARBA" id="ARBA00022840"/>
    </source>
</evidence>
<dbReference type="GO" id="GO:0009925">
    <property type="term" value="C:basal plasma membrane"/>
    <property type="evidence" value="ECO:0007669"/>
    <property type="project" value="TreeGrafter"/>
</dbReference>
<evidence type="ECO:0000259" key="19">
    <source>
        <dbReference type="PROSITE" id="PS50011"/>
    </source>
</evidence>
<evidence type="ECO:0000256" key="13">
    <source>
        <dbReference type="ARBA" id="ARBA00023136"/>
    </source>
</evidence>
<dbReference type="Gene3D" id="1.10.510.10">
    <property type="entry name" value="Transferase(Phosphotransferase) domain 1"/>
    <property type="match status" value="1"/>
</dbReference>
<dbReference type="Gene3D" id="3.30.200.20">
    <property type="entry name" value="Phosphorylase Kinase, domain 1"/>
    <property type="match status" value="1"/>
</dbReference>
<evidence type="ECO:0000256" key="2">
    <source>
        <dbReference type="ARBA" id="ARBA00011902"/>
    </source>
</evidence>
<dbReference type="EC" id="2.7.10.1" evidence="2"/>